<dbReference type="Proteomes" id="UP000251995">
    <property type="component" value="Chromosome"/>
</dbReference>
<dbReference type="SUPFAM" id="SSF53448">
    <property type="entry name" value="Nucleotide-diphospho-sugar transferases"/>
    <property type="match status" value="1"/>
</dbReference>
<dbReference type="Gene3D" id="3.90.550.10">
    <property type="entry name" value="Spore Coat Polysaccharide Biosynthesis Protein SpsA, Chain A"/>
    <property type="match status" value="1"/>
</dbReference>
<evidence type="ECO:0000259" key="4">
    <source>
        <dbReference type="Pfam" id="PF00483"/>
    </source>
</evidence>
<keyword evidence="2 5" id="KW-0548">Nucleotidyltransferase</keyword>
<accession>A0A344US07</accession>
<dbReference type="EMBL" id="CP025198">
    <property type="protein sequence ID" value="AXE38055.1"/>
    <property type="molecule type" value="Genomic_DNA"/>
</dbReference>
<dbReference type="InterPro" id="IPR029044">
    <property type="entry name" value="Nucleotide-diphossugar_trans"/>
</dbReference>
<name>A0A344US07_9ACTN</name>
<protein>
    <submittedName>
        <fullName evidence="5">D-glycero-alpha-D-manno-heptose 1-phosphate guanylyltransferase</fullName>
        <ecNumber evidence="5">2.7.7.71</ecNumber>
    </submittedName>
</protein>
<dbReference type="AlphaFoldDB" id="A0A344US07"/>
<reference evidence="5 6" key="1">
    <citation type="submission" date="2017-12" db="EMBL/GenBank/DDBJ databases">
        <title>The whole genome sequence of the Acidipropionibacterium virtanenii sp. nov. type strain JS278.</title>
        <authorList>
            <person name="Laine P."/>
            <person name="Deptula P."/>
            <person name="Varmanen P."/>
            <person name="Auvinen P."/>
        </authorList>
    </citation>
    <scope>NUCLEOTIDE SEQUENCE [LARGE SCALE GENOMIC DNA]</scope>
    <source>
        <strain evidence="5 6">JS278</strain>
    </source>
</reference>
<dbReference type="Pfam" id="PF00483">
    <property type="entry name" value="NTP_transferase"/>
    <property type="match status" value="1"/>
</dbReference>
<dbReference type="InterPro" id="IPR005835">
    <property type="entry name" value="NTP_transferase_dom"/>
</dbReference>
<evidence type="ECO:0000313" key="6">
    <source>
        <dbReference type="Proteomes" id="UP000251995"/>
    </source>
</evidence>
<organism evidence="5 6">
    <name type="scientific">Acidipropionibacterium virtanenii</name>
    <dbReference type="NCBI Taxonomy" id="2057246"/>
    <lineage>
        <taxon>Bacteria</taxon>
        <taxon>Bacillati</taxon>
        <taxon>Actinomycetota</taxon>
        <taxon>Actinomycetes</taxon>
        <taxon>Propionibacteriales</taxon>
        <taxon>Propionibacteriaceae</taxon>
        <taxon>Acidipropionibacterium</taxon>
    </lineage>
</organism>
<sequence>MTDETSTRQTTTAPQDDSAAPQDDTTAPHEYSAPHKAVIMARGLGTRMRRAAEGIELDDGQASAAAAGVKAMISMEGGRPFLDHVISALADVGYDEFCLVIGPEHQMIRDYYDGLAKTRVSVSYAVQAEPLGTADAVAAAESFAGPDRVLVVNSDNFYPPKAVARLAEAPASATLGFVKHSMIAESNIDPDRIAAFALLSTDDGQLAEIVEKPSAEVVEAAGEDALVSMNCFLFTPAVFAACRSIEKSPRGEFEIVDAVRRMVAQGNRFDVIAVEAGVLDMSSRGDIASVEAALGAAEVVL</sequence>
<feature type="domain" description="Nucleotidyl transferase" evidence="4">
    <location>
        <begin position="70"/>
        <end position="269"/>
    </location>
</feature>
<dbReference type="CDD" id="cd04181">
    <property type="entry name" value="NTP_transferase"/>
    <property type="match status" value="1"/>
</dbReference>
<dbReference type="KEGG" id="acij:JS278_00868"/>
<evidence type="ECO:0000256" key="2">
    <source>
        <dbReference type="ARBA" id="ARBA00022695"/>
    </source>
</evidence>
<dbReference type="EC" id="2.7.7.71" evidence="5"/>
<evidence type="ECO:0000313" key="5">
    <source>
        <dbReference type="EMBL" id="AXE38055.1"/>
    </source>
</evidence>
<keyword evidence="1 5" id="KW-0808">Transferase</keyword>
<evidence type="ECO:0000256" key="1">
    <source>
        <dbReference type="ARBA" id="ARBA00022679"/>
    </source>
</evidence>
<gene>
    <name evidence="5" type="primary">hddC</name>
    <name evidence="5" type="ORF">JS278_00868</name>
</gene>
<keyword evidence="6" id="KW-1185">Reference proteome</keyword>
<evidence type="ECO:0000256" key="3">
    <source>
        <dbReference type="SAM" id="MobiDB-lite"/>
    </source>
</evidence>
<dbReference type="InterPro" id="IPR050065">
    <property type="entry name" value="GlmU-like"/>
</dbReference>
<dbReference type="PANTHER" id="PTHR43584:SF8">
    <property type="entry name" value="N-ACETYLMURAMATE ALPHA-1-PHOSPHATE URIDYLYLTRANSFERASE"/>
    <property type="match status" value="1"/>
</dbReference>
<feature type="region of interest" description="Disordered" evidence="3">
    <location>
        <begin position="1"/>
        <end position="33"/>
    </location>
</feature>
<dbReference type="GO" id="GO:0016779">
    <property type="term" value="F:nucleotidyltransferase activity"/>
    <property type="evidence" value="ECO:0007669"/>
    <property type="project" value="UniProtKB-KW"/>
</dbReference>
<dbReference type="PANTHER" id="PTHR43584">
    <property type="entry name" value="NUCLEOTIDYL TRANSFERASE"/>
    <property type="match status" value="1"/>
</dbReference>
<feature type="compositionally biased region" description="Low complexity" evidence="3">
    <location>
        <begin position="12"/>
        <end position="25"/>
    </location>
</feature>
<proteinExistence type="predicted"/>